<evidence type="ECO:0000256" key="13">
    <source>
        <dbReference type="ARBA" id="ARBA00022968"/>
    </source>
</evidence>
<evidence type="ECO:0000256" key="2">
    <source>
        <dbReference type="ARBA" id="ARBA00004323"/>
    </source>
</evidence>
<dbReference type="InterPro" id="IPR008962">
    <property type="entry name" value="PapD-like_sf"/>
</dbReference>
<evidence type="ECO:0000256" key="7">
    <source>
        <dbReference type="ARBA" id="ARBA00022525"/>
    </source>
</evidence>
<dbReference type="PROSITE" id="PS52031">
    <property type="entry name" value="GG_LECTIN"/>
    <property type="match status" value="2"/>
</dbReference>
<evidence type="ECO:0000256" key="1">
    <source>
        <dbReference type="ARBA" id="ARBA00001936"/>
    </source>
</evidence>
<keyword evidence="15" id="KW-0333">Golgi apparatus</keyword>
<accession>A0A2A6BXJ7</accession>
<evidence type="ECO:0000313" key="21">
    <source>
        <dbReference type="Proteomes" id="UP000005239"/>
    </source>
</evidence>
<name>A0A2A6BXJ7_PRIPA</name>
<dbReference type="EnsemblMetazoa" id="PPA16664.1">
    <property type="protein sequence ID" value="PPA16664.1"/>
    <property type="gene ID" value="WBGene00106218"/>
</dbReference>
<keyword evidence="14" id="KW-1133">Transmembrane helix</keyword>
<gene>
    <name evidence="20" type="primary">WBGene00106218</name>
</gene>
<dbReference type="Pfam" id="PF00635">
    <property type="entry name" value="Motile_Sperm"/>
    <property type="match status" value="1"/>
</dbReference>
<comment type="subcellular location">
    <subcellularLocation>
        <location evidence="2">Golgi apparatus membrane</location>
        <topology evidence="2">Single-pass type II membrane protein</topology>
    </subcellularLocation>
    <subcellularLocation>
        <location evidence="3">Secreted</location>
    </subcellularLocation>
</comment>
<keyword evidence="9" id="KW-0808">Transferase</keyword>
<evidence type="ECO:0000256" key="9">
    <source>
        <dbReference type="ARBA" id="ARBA00022679"/>
    </source>
</evidence>
<proteinExistence type="inferred from homology"/>
<comment type="similarity">
    <text evidence="5">Belongs to the glycosyltransferase 13 family.</text>
</comment>
<dbReference type="Gene3D" id="3.90.550.10">
    <property type="entry name" value="Spore Coat Polysaccharide Biosynthesis Protein SpsA, Chain A"/>
    <property type="match status" value="1"/>
</dbReference>
<dbReference type="SUPFAM" id="SSF53448">
    <property type="entry name" value="Nucleotide-diphospho-sugar transferases"/>
    <property type="match status" value="1"/>
</dbReference>
<evidence type="ECO:0000256" key="12">
    <source>
        <dbReference type="ARBA" id="ARBA00022729"/>
    </source>
</evidence>
<evidence type="ECO:0000256" key="15">
    <source>
        <dbReference type="ARBA" id="ARBA00023034"/>
    </source>
</evidence>
<feature type="region of interest" description="Disordered" evidence="19">
    <location>
        <begin position="84"/>
        <end position="103"/>
    </location>
</feature>
<keyword evidence="21" id="KW-1185">Reference proteome</keyword>
<accession>A0A8R1UAU1</accession>
<dbReference type="GO" id="GO:0046872">
    <property type="term" value="F:metal ion binding"/>
    <property type="evidence" value="ECO:0007669"/>
    <property type="project" value="UniProtKB-KW"/>
</dbReference>
<evidence type="ECO:0000256" key="18">
    <source>
        <dbReference type="ARBA" id="ARBA00023211"/>
    </source>
</evidence>
<dbReference type="Pfam" id="PF03071">
    <property type="entry name" value="GNT-I"/>
    <property type="match status" value="1"/>
</dbReference>
<comment type="pathway">
    <text evidence="4">Protein modification; protein glycosylation.</text>
</comment>
<evidence type="ECO:0000256" key="11">
    <source>
        <dbReference type="ARBA" id="ARBA00022723"/>
    </source>
</evidence>
<keyword evidence="11" id="KW-0479">Metal-binding</keyword>
<dbReference type="SUPFAM" id="SSF49354">
    <property type="entry name" value="PapD-like"/>
    <property type="match status" value="1"/>
</dbReference>
<evidence type="ECO:0000256" key="19">
    <source>
        <dbReference type="SAM" id="MobiDB-lite"/>
    </source>
</evidence>
<keyword evidence="17" id="KW-1015">Disulfide bond</keyword>
<keyword evidence="12" id="KW-0732">Signal</keyword>
<dbReference type="GO" id="GO:0005615">
    <property type="term" value="C:extracellular space"/>
    <property type="evidence" value="ECO:0000318"/>
    <property type="project" value="GO_Central"/>
</dbReference>
<organism evidence="20 21">
    <name type="scientific">Pristionchus pacificus</name>
    <name type="common">Parasitic nematode worm</name>
    <dbReference type="NCBI Taxonomy" id="54126"/>
    <lineage>
        <taxon>Eukaryota</taxon>
        <taxon>Metazoa</taxon>
        <taxon>Ecdysozoa</taxon>
        <taxon>Nematoda</taxon>
        <taxon>Chromadorea</taxon>
        <taxon>Rhabditida</taxon>
        <taxon>Rhabditina</taxon>
        <taxon>Diplogasteromorpha</taxon>
        <taxon>Diplogasteroidea</taxon>
        <taxon>Neodiplogasteridae</taxon>
        <taxon>Pristionchus</taxon>
    </lineage>
</organism>
<dbReference type="GO" id="GO:0008375">
    <property type="term" value="F:acetylglucosaminyltransferase activity"/>
    <property type="evidence" value="ECO:0007669"/>
    <property type="project" value="InterPro"/>
</dbReference>
<reference evidence="20" key="2">
    <citation type="submission" date="2022-06" db="UniProtKB">
        <authorList>
            <consortium name="EnsemblMetazoa"/>
        </authorList>
    </citation>
    <scope>IDENTIFICATION</scope>
    <source>
        <strain evidence="20">PS312</strain>
    </source>
</reference>
<comment type="cofactor">
    <cofactor evidence="1">
        <name>Mn(2+)</name>
        <dbReference type="ChEBI" id="CHEBI:29035"/>
    </cofactor>
</comment>
<dbReference type="PROSITE" id="PS50202">
    <property type="entry name" value="MSP"/>
    <property type="match status" value="1"/>
</dbReference>
<dbReference type="Pfam" id="PF15711">
    <property type="entry name" value="ILEI"/>
    <property type="match status" value="2"/>
</dbReference>
<evidence type="ECO:0000313" key="20">
    <source>
        <dbReference type="EnsemblMetazoa" id="PPA16664.1"/>
    </source>
</evidence>
<dbReference type="InterPro" id="IPR000535">
    <property type="entry name" value="MSP_dom"/>
</dbReference>
<evidence type="ECO:0000256" key="4">
    <source>
        <dbReference type="ARBA" id="ARBA00004922"/>
    </source>
</evidence>
<dbReference type="InterPro" id="IPR029044">
    <property type="entry name" value="Nucleotide-diphossugar_trans"/>
</dbReference>
<evidence type="ECO:0000256" key="16">
    <source>
        <dbReference type="ARBA" id="ARBA00023136"/>
    </source>
</evidence>
<feature type="compositionally biased region" description="Basic and acidic residues" evidence="19">
    <location>
        <begin position="84"/>
        <end position="99"/>
    </location>
</feature>
<evidence type="ECO:0000256" key="17">
    <source>
        <dbReference type="ARBA" id="ARBA00023157"/>
    </source>
</evidence>
<protein>
    <submittedName>
        <fullName evidence="20">MSP domain-containing protein</fullName>
    </submittedName>
</protein>
<dbReference type="InterPro" id="IPR039477">
    <property type="entry name" value="ILEI/PANDER_dom"/>
</dbReference>
<evidence type="ECO:0000256" key="14">
    <source>
        <dbReference type="ARBA" id="ARBA00022989"/>
    </source>
</evidence>
<keyword evidence="8" id="KW-0328">Glycosyltransferase</keyword>
<dbReference type="InterPro" id="IPR039220">
    <property type="entry name" value="FAM3"/>
</dbReference>
<keyword evidence="13" id="KW-0735">Signal-anchor</keyword>
<dbReference type="InterPro" id="IPR013783">
    <property type="entry name" value="Ig-like_fold"/>
</dbReference>
<dbReference type="GO" id="GO:0000139">
    <property type="term" value="C:Golgi membrane"/>
    <property type="evidence" value="ECO:0007669"/>
    <property type="project" value="UniProtKB-SubCell"/>
</dbReference>
<dbReference type="Proteomes" id="UP000005239">
    <property type="component" value="Unassembled WGS sequence"/>
</dbReference>
<dbReference type="AlphaFoldDB" id="A0A2A6BXJ7"/>
<reference evidence="21" key="1">
    <citation type="journal article" date="2008" name="Nat. Genet.">
        <title>The Pristionchus pacificus genome provides a unique perspective on nematode lifestyle and parasitism.</title>
        <authorList>
            <person name="Dieterich C."/>
            <person name="Clifton S.W."/>
            <person name="Schuster L.N."/>
            <person name="Chinwalla A."/>
            <person name="Delehaunty K."/>
            <person name="Dinkelacker I."/>
            <person name="Fulton L."/>
            <person name="Fulton R."/>
            <person name="Godfrey J."/>
            <person name="Minx P."/>
            <person name="Mitreva M."/>
            <person name="Roeseler W."/>
            <person name="Tian H."/>
            <person name="Witte H."/>
            <person name="Yang S.P."/>
            <person name="Wilson R.K."/>
            <person name="Sommer R.J."/>
        </authorList>
    </citation>
    <scope>NUCLEOTIDE SEQUENCE [LARGE SCALE GENOMIC DNA]</scope>
    <source>
        <strain evidence="21">PS312</strain>
    </source>
</reference>
<dbReference type="PANTHER" id="PTHR14592">
    <property type="entry name" value="UNCHARACTERIZED FAM3"/>
    <property type="match status" value="1"/>
</dbReference>
<sequence length="951" mass="103907">MRGSFAVGRRRPLLIVGTIVGVALLFSFALSRQVTQGGAGKIRYDPDVSAGGWVRDGERRGKGFSEPASHGEEVLPPVKGEIKEEKGEKKVKDEKEGRRAASQKCAETFDTSCRSPQIHVRIGAETPSLPPYACFNDIAIFSEADIGRGLLAASIDDVTQEVKEVATFDLSTTDGRLIEWLGALPARSILVVVSFGDIAERLSPDARRALRRFGAREAESWRGGSAYAVLGQRALEDGAAREILIPLGSAKSASINDCFEFPLGKLNATIEEKKDVNRVDETRLAELLRAQAGGAGAGEGGGAAPRGVLLGEEWPACGHTQGCAADLLPMHFYSGANKDDHPRMCVGGRMVFAAGLNEAGRGLNVAVIDQKSRKIVKTGHFDTYEKESTSLELFLDGLVEGDIVAVVSFDEASTMLSDMAKQIFYELGSSMVHRLKFRASWFFVGQKGIRVFSPFEDLNFPAGNAWATPIDASICVPGKSHLDDAIVPRPLADPNRADDPIFNVPILVVANENLDRLRWSLESLIAQPGINTQLVIVAHNKEYKMAGDLALLFHFKPLPINATSKYNDLLLSSLSAAFSIFPKATSLIVVESEVAASPDLLLYFSQLLPVMERDESIQIVHAFNYNGFSRLSSSPSTVYRVDDAQPPAYIYLMRRGAYERSAAVNASACCSTLHRWSLQQQPPAAALVPDVSRVVVQRPDEITLADTGEERVFREGRRFVKSADERLSGVDTLSGKEYEREMERMDKSSLSLGGGPWAACDGGYGSLMKKEQSMRQGKPLLVRYKDAAQLDAIVKCVGLYSTPQFVAGFYRGRIRFHLDGVPMMLAPSVPPGDIATQPGTKIVFNAPYDDKHTYHIKVTNSSARRIGWAFKTTNMKRLGVDPAAGVLDPKENALIAVSCDAFAYGQEDTNNDRVTIEFTNTPDGAAKQFRREWFQGDGMVRRKNLPIEYNP</sequence>
<evidence type="ECO:0000256" key="8">
    <source>
        <dbReference type="ARBA" id="ARBA00022676"/>
    </source>
</evidence>
<evidence type="ECO:0000256" key="10">
    <source>
        <dbReference type="ARBA" id="ARBA00022692"/>
    </source>
</evidence>
<keyword evidence="10" id="KW-0812">Transmembrane</keyword>
<keyword evidence="16" id="KW-0472">Membrane</keyword>
<keyword evidence="7" id="KW-0964">Secreted</keyword>
<evidence type="ECO:0000256" key="6">
    <source>
        <dbReference type="ARBA" id="ARBA00010905"/>
    </source>
</evidence>
<dbReference type="InterPro" id="IPR004139">
    <property type="entry name" value="Glyco_trans_13"/>
</dbReference>
<comment type="similarity">
    <text evidence="6">Belongs to the FAM3 family.</text>
</comment>
<dbReference type="Gene3D" id="2.60.40.10">
    <property type="entry name" value="Immunoglobulins"/>
    <property type="match status" value="1"/>
</dbReference>
<dbReference type="OrthoDB" id="440755at2759"/>
<evidence type="ECO:0000256" key="3">
    <source>
        <dbReference type="ARBA" id="ARBA00004613"/>
    </source>
</evidence>
<keyword evidence="18" id="KW-0464">Manganese</keyword>
<evidence type="ECO:0000256" key="5">
    <source>
        <dbReference type="ARBA" id="ARBA00006492"/>
    </source>
</evidence>